<sequence length="161" mass="17833">MKKLILILLGPLILGPAGYFAGKMLMPEPQPAVEDGDAAGKAGAAHATAEEILYKMPLGKFTIQVLQPKSVLHILLDLDVYIAGAADFERLNGLEGRNRMRDATVGIISDMAESTLWLEKGEEDNINQQELATDIVRKLHMKFRPLRTAKINEFHAERSLR</sequence>
<accession>A0A1M5VTC5</accession>
<evidence type="ECO:0008006" key="3">
    <source>
        <dbReference type="Google" id="ProtNLM"/>
    </source>
</evidence>
<reference evidence="2" key="1">
    <citation type="submission" date="2016-11" db="EMBL/GenBank/DDBJ databases">
        <authorList>
            <person name="Varghese N."/>
            <person name="Submissions S."/>
        </authorList>
    </citation>
    <scope>NUCLEOTIDE SEQUENCE [LARGE SCALE GENOMIC DNA]</scope>
    <source>
        <strain evidence="2">DSM 28223</strain>
    </source>
</reference>
<name>A0A1M5VTC5_9RHOB</name>
<evidence type="ECO:0000313" key="2">
    <source>
        <dbReference type="Proteomes" id="UP000184211"/>
    </source>
</evidence>
<organism evidence="1 2">
    <name type="scientific">Cognatishimia maritima</name>
    <dbReference type="NCBI Taxonomy" id="870908"/>
    <lineage>
        <taxon>Bacteria</taxon>
        <taxon>Pseudomonadati</taxon>
        <taxon>Pseudomonadota</taxon>
        <taxon>Alphaproteobacteria</taxon>
        <taxon>Rhodobacterales</taxon>
        <taxon>Paracoccaceae</taxon>
        <taxon>Cognatishimia</taxon>
    </lineage>
</organism>
<dbReference type="EMBL" id="FQWM01000009">
    <property type="protein sequence ID" value="SHH78481.1"/>
    <property type="molecule type" value="Genomic_DNA"/>
</dbReference>
<dbReference type="STRING" id="870908.SAMN04488044_3254"/>
<dbReference type="Proteomes" id="UP000184211">
    <property type="component" value="Unassembled WGS sequence"/>
</dbReference>
<protein>
    <recommendedName>
        <fullName evidence="3">Flagellar protein FliL</fullName>
    </recommendedName>
</protein>
<keyword evidence="2" id="KW-1185">Reference proteome</keyword>
<dbReference type="AlphaFoldDB" id="A0A1M5VTC5"/>
<proteinExistence type="predicted"/>
<gene>
    <name evidence="1" type="ORF">SAMN04488044_3254</name>
</gene>
<evidence type="ECO:0000313" key="1">
    <source>
        <dbReference type="EMBL" id="SHH78481.1"/>
    </source>
</evidence>